<organism evidence="1 2">
    <name type="scientific">Marinobacter nauticus</name>
    <name type="common">Marinobacter hydrocarbonoclasticus</name>
    <name type="synonym">Marinobacter aquaeolei</name>
    <dbReference type="NCBI Taxonomy" id="2743"/>
    <lineage>
        <taxon>Bacteria</taxon>
        <taxon>Pseudomonadati</taxon>
        <taxon>Pseudomonadota</taxon>
        <taxon>Gammaproteobacteria</taxon>
        <taxon>Pseudomonadales</taxon>
        <taxon>Marinobacteraceae</taxon>
        <taxon>Marinobacter</taxon>
    </lineage>
</organism>
<dbReference type="Proteomes" id="UP000261325">
    <property type="component" value="Unassembled WGS sequence"/>
</dbReference>
<sequence length="31" mass="3611">ELKIIEGTGHWLHAEKPDAFAMLCRRFLEQA</sequence>
<dbReference type="AlphaFoldDB" id="A0A3B8WJC1"/>
<dbReference type="SUPFAM" id="SSF53474">
    <property type="entry name" value="alpha/beta-Hydrolases"/>
    <property type="match status" value="1"/>
</dbReference>
<dbReference type="InterPro" id="IPR029058">
    <property type="entry name" value="AB_hydrolase_fold"/>
</dbReference>
<keyword evidence="1" id="KW-0378">Hydrolase</keyword>
<feature type="non-terminal residue" evidence="1">
    <location>
        <position position="1"/>
    </location>
</feature>
<proteinExistence type="predicted"/>
<evidence type="ECO:0000313" key="2">
    <source>
        <dbReference type="Proteomes" id="UP000261325"/>
    </source>
</evidence>
<reference evidence="1 2" key="1">
    <citation type="journal article" date="2018" name="Nat. Biotechnol.">
        <title>A standardized bacterial taxonomy based on genome phylogeny substantially revises the tree of life.</title>
        <authorList>
            <person name="Parks D.H."/>
            <person name="Chuvochina M."/>
            <person name="Waite D.W."/>
            <person name="Rinke C."/>
            <person name="Skarshewski A."/>
            <person name="Chaumeil P.A."/>
            <person name="Hugenholtz P."/>
        </authorList>
    </citation>
    <scope>NUCLEOTIDE SEQUENCE [LARGE SCALE GENOMIC DNA]</scope>
    <source>
        <strain evidence="1">UBA9049</strain>
    </source>
</reference>
<dbReference type="GO" id="GO:0016787">
    <property type="term" value="F:hydrolase activity"/>
    <property type="evidence" value="ECO:0007669"/>
    <property type="project" value="UniProtKB-KW"/>
</dbReference>
<name>A0A3B8WJC1_MARNT</name>
<protein>
    <submittedName>
        <fullName evidence="1">Alpha/beta hydrolase</fullName>
    </submittedName>
</protein>
<gene>
    <name evidence="1" type="ORF">DCF82_21160</name>
</gene>
<accession>A0A3B8WJC1</accession>
<comment type="caution">
    <text evidence="1">The sequence shown here is derived from an EMBL/GenBank/DDBJ whole genome shotgun (WGS) entry which is preliminary data.</text>
</comment>
<dbReference type="Gene3D" id="3.40.50.1820">
    <property type="entry name" value="alpha/beta hydrolase"/>
    <property type="match status" value="1"/>
</dbReference>
<evidence type="ECO:0000313" key="1">
    <source>
        <dbReference type="EMBL" id="HAC30291.1"/>
    </source>
</evidence>
<dbReference type="EMBL" id="DLYI01000288">
    <property type="protein sequence ID" value="HAC30291.1"/>
    <property type="molecule type" value="Genomic_DNA"/>
</dbReference>